<evidence type="ECO:0000313" key="1">
    <source>
        <dbReference type="EMBL" id="CAG8488075.1"/>
    </source>
</evidence>
<accession>A0A9N8WI82</accession>
<organism evidence="1 2">
    <name type="scientific">Funneliformis mosseae</name>
    <name type="common">Endomycorrhizal fungus</name>
    <name type="synonym">Glomus mosseae</name>
    <dbReference type="NCBI Taxonomy" id="27381"/>
    <lineage>
        <taxon>Eukaryota</taxon>
        <taxon>Fungi</taxon>
        <taxon>Fungi incertae sedis</taxon>
        <taxon>Mucoromycota</taxon>
        <taxon>Glomeromycotina</taxon>
        <taxon>Glomeromycetes</taxon>
        <taxon>Glomerales</taxon>
        <taxon>Glomeraceae</taxon>
        <taxon>Funneliformis</taxon>
    </lineage>
</organism>
<dbReference type="AlphaFoldDB" id="A0A9N8WI82"/>
<reference evidence="1" key="1">
    <citation type="submission" date="2021-06" db="EMBL/GenBank/DDBJ databases">
        <authorList>
            <person name="Kallberg Y."/>
            <person name="Tangrot J."/>
            <person name="Rosling A."/>
        </authorList>
    </citation>
    <scope>NUCLEOTIDE SEQUENCE</scope>
    <source>
        <strain evidence="1">87-6 pot B 2015</strain>
    </source>
</reference>
<gene>
    <name evidence="1" type="ORF">FMOSSE_LOCUS3382</name>
</gene>
<sequence>MSQDPLYLDINSLASLADLFRMVEEPECSKVRFAENVNLRKYIEKSYRGNILPYNNWTQRMLRLEEIKLRLPSLANAGDVDELVQRLNSASPLDEEQSYSAGIVIQLVTRLLTFSLQFRRSLSAVPKDRLTSALSAVSDYHSAVLDLSNPFTTLPWKVLENDFMEKAQNMLQLPFNPYSDPTGDMKAIISGASPFVVTGGAIQPLDTTVSFIENIYRQAAGQFKSFDKSVHSDASFTQFGFKEFVRHKIPMKRVINGAYICYADPLNKTYYYTTLTLDPFRFKVLKNLIIYEIVSGKAAYIHSALHLFMSMCTCEEDFRLMINYGIIQWGFPMEGYASFCERMKELLDIMYCWKFTNTWTWHTELVKIAMWKDSKGDTSTWNDFATTCYSGGLLKTEVTAAIFKSLC</sequence>
<keyword evidence="2" id="KW-1185">Reference proteome</keyword>
<evidence type="ECO:0000313" key="2">
    <source>
        <dbReference type="Proteomes" id="UP000789375"/>
    </source>
</evidence>
<dbReference type="EMBL" id="CAJVPP010000499">
    <property type="protein sequence ID" value="CAG8488075.1"/>
    <property type="molecule type" value="Genomic_DNA"/>
</dbReference>
<protein>
    <submittedName>
        <fullName evidence="1">11735_t:CDS:1</fullName>
    </submittedName>
</protein>
<comment type="caution">
    <text evidence="1">The sequence shown here is derived from an EMBL/GenBank/DDBJ whole genome shotgun (WGS) entry which is preliminary data.</text>
</comment>
<proteinExistence type="predicted"/>
<name>A0A9N8WI82_FUNMO</name>
<dbReference type="Proteomes" id="UP000789375">
    <property type="component" value="Unassembled WGS sequence"/>
</dbReference>